<keyword evidence="1" id="KW-0694">RNA-binding</keyword>
<dbReference type="CDD" id="cd12725">
    <property type="entry name" value="RRM2_CPEB1"/>
    <property type="match status" value="1"/>
</dbReference>
<dbReference type="InterPro" id="IPR000504">
    <property type="entry name" value="RRM_dom"/>
</dbReference>
<organism evidence="5 6">
    <name type="scientific">Eumeta variegata</name>
    <name type="common">Bagworm moth</name>
    <name type="synonym">Eumeta japonica</name>
    <dbReference type="NCBI Taxonomy" id="151549"/>
    <lineage>
        <taxon>Eukaryota</taxon>
        <taxon>Metazoa</taxon>
        <taxon>Ecdysozoa</taxon>
        <taxon>Arthropoda</taxon>
        <taxon>Hexapoda</taxon>
        <taxon>Insecta</taxon>
        <taxon>Pterygota</taxon>
        <taxon>Neoptera</taxon>
        <taxon>Endopterygota</taxon>
        <taxon>Lepidoptera</taxon>
        <taxon>Glossata</taxon>
        <taxon>Ditrysia</taxon>
        <taxon>Tineoidea</taxon>
        <taxon>Psychidae</taxon>
        <taxon>Oiketicinae</taxon>
        <taxon>Eumeta</taxon>
    </lineage>
</organism>
<accession>A0A4C1XTW9</accession>
<dbReference type="InterPro" id="IPR032296">
    <property type="entry name" value="CEBP_ZZ"/>
</dbReference>
<keyword evidence="6" id="KW-1185">Reference proteome</keyword>
<evidence type="ECO:0000256" key="2">
    <source>
        <dbReference type="SAM" id="MobiDB-lite"/>
    </source>
</evidence>
<feature type="region of interest" description="Disordered" evidence="2">
    <location>
        <begin position="141"/>
        <end position="188"/>
    </location>
</feature>
<proteinExistence type="predicted"/>
<dbReference type="Proteomes" id="UP000299102">
    <property type="component" value="Unassembled WGS sequence"/>
</dbReference>
<dbReference type="GO" id="GO:0005634">
    <property type="term" value="C:nucleus"/>
    <property type="evidence" value="ECO:0007669"/>
    <property type="project" value="TreeGrafter"/>
</dbReference>
<protein>
    <submittedName>
        <fullName evidence="5">Cytoplasmic polyadenylation element-binding protein 1-A</fullName>
    </submittedName>
</protein>
<dbReference type="Pfam" id="PF16366">
    <property type="entry name" value="CEBP_ZZ"/>
    <property type="match status" value="1"/>
</dbReference>
<comment type="caution">
    <text evidence="5">The sequence shown here is derived from an EMBL/GenBank/DDBJ whole genome shotgun (WGS) entry which is preliminary data.</text>
</comment>
<name>A0A4C1XTW9_EUMVA</name>
<feature type="region of interest" description="Disordered" evidence="2">
    <location>
        <begin position="250"/>
        <end position="281"/>
    </location>
</feature>
<feature type="region of interest" description="Disordered" evidence="2">
    <location>
        <begin position="207"/>
        <end position="230"/>
    </location>
</feature>
<evidence type="ECO:0000313" key="5">
    <source>
        <dbReference type="EMBL" id="GBP65637.1"/>
    </source>
</evidence>
<dbReference type="InterPro" id="IPR034819">
    <property type="entry name" value="CPEB"/>
</dbReference>
<dbReference type="PANTHER" id="PTHR12566">
    <property type="entry name" value="CYTOPLASMIC POLYADENYLATION ELEMENT BINDING PROTEIN CPEB"/>
    <property type="match status" value="1"/>
</dbReference>
<dbReference type="CDD" id="cd19757">
    <property type="entry name" value="Bbox1"/>
    <property type="match status" value="1"/>
</dbReference>
<dbReference type="GO" id="GO:0000900">
    <property type="term" value="F:mRNA regulatory element binding translation repressor activity"/>
    <property type="evidence" value="ECO:0007669"/>
    <property type="project" value="TreeGrafter"/>
</dbReference>
<dbReference type="OrthoDB" id="10033548at2759"/>
<feature type="compositionally biased region" description="Polar residues" evidence="2">
    <location>
        <begin position="616"/>
        <end position="645"/>
    </location>
</feature>
<dbReference type="Gene3D" id="4.10.640.40">
    <property type="entry name" value="Cytoplasmic polyadenylation element-binding protein, ZZ domain"/>
    <property type="match status" value="1"/>
</dbReference>
<dbReference type="GO" id="GO:0005737">
    <property type="term" value="C:cytoplasm"/>
    <property type="evidence" value="ECO:0007669"/>
    <property type="project" value="TreeGrafter"/>
</dbReference>
<feature type="domain" description="Cytoplasmic polyadenylation element-binding protein ZZ" evidence="3">
    <location>
        <begin position="515"/>
        <end position="569"/>
    </location>
</feature>
<dbReference type="STRING" id="151549.A0A4C1XTW9"/>
<evidence type="ECO:0000256" key="1">
    <source>
        <dbReference type="ARBA" id="ARBA00022884"/>
    </source>
</evidence>
<dbReference type="EMBL" id="BGZK01000934">
    <property type="protein sequence ID" value="GBP65637.1"/>
    <property type="molecule type" value="Genomic_DNA"/>
</dbReference>
<reference evidence="5 6" key="1">
    <citation type="journal article" date="2019" name="Commun. Biol.">
        <title>The bagworm genome reveals a unique fibroin gene that provides high tensile strength.</title>
        <authorList>
            <person name="Kono N."/>
            <person name="Nakamura H."/>
            <person name="Ohtoshi R."/>
            <person name="Tomita M."/>
            <person name="Numata K."/>
            <person name="Arakawa K."/>
        </authorList>
    </citation>
    <scope>NUCLEOTIDE SEQUENCE [LARGE SCALE GENOMIC DNA]</scope>
</reference>
<dbReference type="Gene3D" id="3.30.70.330">
    <property type="match status" value="2"/>
</dbReference>
<sequence length="645" mass="69860">MSIQSGVDIEAITSSTCIAMVAPAAGIRSLGGHVSCRPVIAILSMALLAAPKLYRVIAKGPGLWAGLKPEVRWECSGKTSISFDDIAFVQFVAGSWSERSPSASRWSRIGRGHPHASFQDSGGGDERPRTLAELLGVDAARGLHEPPPAQPREPLAEEQRASGGVGGLERASSEWWGERDAGSPQAAHTPRALVPANCFPPQPSRAYASYSESARPGGWSEGPSALLSPSSATQSVSDLVASLKALSLPGTSQSGGAAAGSSYQPYEEPQRRGWPPEAWQPPAELERPLMRRASFCGSMSPMAIDTASGAAQWRGFLAPRCTDLSSGFSPKLFLGGLPWDINEATLMHALRSFHPLRVEWPGREAAGGAAGAGAGCPRGYAYVTLESERWVRALLAASRRDRHDWYYRISSRKIRCKEVQVIPWALADSSWSAARHVKLDVSRTVFVGALHGMLCARALAIIMNDLFHGVVFAGIDTDKNKYPIGSGRVMFDNTRSYLRAVSAAYVEIRTEKFTKRIQVDPYLEDSICSICNLHQGPYFCRDPACFRYYCRSCWAMHHQQENHKPLMRNLRGTQLHFPPGGAAPQMPSPYHNGQSALYDIFYTSRALTSPPPTDYSLPSTSNAQTCMSASGSGEPQTERAGSSTH</sequence>
<dbReference type="GO" id="GO:0043005">
    <property type="term" value="C:neuron projection"/>
    <property type="evidence" value="ECO:0007669"/>
    <property type="project" value="TreeGrafter"/>
</dbReference>
<dbReference type="InterPro" id="IPR038446">
    <property type="entry name" value="CEBP_ZZ_sf"/>
</dbReference>
<dbReference type="SUPFAM" id="SSF54928">
    <property type="entry name" value="RNA-binding domain, RBD"/>
    <property type="match status" value="1"/>
</dbReference>
<dbReference type="InterPro" id="IPR012677">
    <property type="entry name" value="Nucleotide-bd_a/b_plait_sf"/>
</dbReference>
<dbReference type="GO" id="GO:0003730">
    <property type="term" value="F:mRNA 3'-UTR binding"/>
    <property type="evidence" value="ECO:0007669"/>
    <property type="project" value="InterPro"/>
</dbReference>
<dbReference type="GO" id="GO:2000766">
    <property type="term" value="P:negative regulation of cytoplasmic translation"/>
    <property type="evidence" value="ECO:0007669"/>
    <property type="project" value="TreeGrafter"/>
</dbReference>
<dbReference type="AlphaFoldDB" id="A0A4C1XTW9"/>
<dbReference type="Pfam" id="PF16367">
    <property type="entry name" value="RRM_7"/>
    <property type="match status" value="1"/>
</dbReference>
<gene>
    <name evidence="5" type="primary">cpeb1-a</name>
    <name evidence="5" type="ORF">EVAR_47242_1</name>
</gene>
<dbReference type="GO" id="GO:0043022">
    <property type="term" value="F:ribosome binding"/>
    <property type="evidence" value="ECO:0007669"/>
    <property type="project" value="TreeGrafter"/>
</dbReference>
<feature type="region of interest" description="Disordered" evidence="2">
    <location>
        <begin position="103"/>
        <end position="128"/>
    </location>
</feature>
<evidence type="ECO:0000259" key="3">
    <source>
        <dbReference type="Pfam" id="PF16366"/>
    </source>
</evidence>
<evidence type="ECO:0000313" key="6">
    <source>
        <dbReference type="Proteomes" id="UP000299102"/>
    </source>
</evidence>
<dbReference type="GO" id="GO:0008135">
    <property type="term" value="F:translation factor activity, RNA binding"/>
    <property type="evidence" value="ECO:0007669"/>
    <property type="project" value="TreeGrafter"/>
</dbReference>
<evidence type="ECO:0000259" key="4">
    <source>
        <dbReference type="Pfam" id="PF16367"/>
    </source>
</evidence>
<feature type="domain" description="RRM" evidence="4">
    <location>
        <begin position="329"/>
        <end position="423"/>
    </location>
</feature>
<feature type="region of interest" description="Disordered" evidence="2">
    <location>
        <begin position="611"/>
        <end position="645"/>
    </location>
</feature>
<dbReference type="FunFam" id="3.30.70.330:FF:000054">
    <property type="entry name" value="Cytoplasmic polyadenylation element-binding protein 1"/>
    <property type="match status" value="1"/>
</dbReference>
<dbReference type="InterPro" id="IPR035979">
    <property type="entry name" value="RBD_domain_sf"/>
</dbReference>
<dbReference type="GO" id="GO:0045202">
    <property type="term" value="C:synapse"/>
    <property type="evidence" value="ECO:0007669"/>
    <property type="project" value="TreeGrafter"/>
</dbReference>
<dbReference type="PANTHER" id="PTHR12566:SF9">
    <property type="entry name" value="CYTOPLASMIC POLYADENYLATION ELEMENT-BINDING PROTEIN 1"/>
    <property type="match status" value="1"/>
</dbReference>